<feature type="coiled-coil region" evidence="1">
    <location>
        <begin position="77"/>
        <end position="104"/>
    </location>
</feature>
<organism evidence="3 4">
    <name type="scientific">Entamoeba invadens IP1</name>
    <dbReference type="NCBI Taxonomy" id="370355"/>
    <lineage>
        <taxon>Eukaryota</taxon>
        <taxon>Amoebozoa</taxon>
        <taxon>Evosea</taxon>
        <taxon>Archamoebae</taxon>
        <taxon>Mastigamoebida</taxon>
        <taxon>Entamoebidae</taxon>
        <taxon>Entamoeba</taxon>
    </lineage>
</organism>
<dbReference type="KEGG" id="eiv:EIN_369550"/>
<evidence type="ECO:0000256" key="2">
    <source>
        <dbReference type="SAM" id="MobiDB-lite"/>
    </source>
</evidence>
<proteinExistence type="predicted"/>
<evidence type="ECO:0000256" key="1">
    <source>
        <dbReference type="SAM" id="Coils"/>
    </source>
</evidence>
<feature type="region of interest" description="Disordered" evidence="2">
    <location>
        <begin position="236"/>
        <end position="285"/>
    </location>
</feature>
<evidence type="ECO:0000313" key="4">
    <source>
        <dbReference type="Proteomes" id="UP000014680"/>
    </source>
</evidence>
<dbReference type="RefSeq" id="XP_004259404.1">
    <property type="nucleotide sequence ID" value="XM_004259356.1"/>
</dbReference>
<keyword evidence="1" id="KW-0175">Coiled coil</keyword>
<accession>A0A0A1UBU6</accession>
<protein>
    <submittedName>
        <fullName evidence="3">Uncharacterized protein</fullName>
    </submittedName>
</protein>
<gene>
    <name evidence="3" type="ORF">EIN_369550</name>
</gene>
<reference evidence="3 4" key="1">
    <citation type="submission" date="2012-10" db="EMBL/GenBank/DDBJ databases">
        <authorList>
            <person name="Zafar N."/>
            <person name="Inman J."/>
            <person name="Hall N."/>
            <person name="Lorenzi H."/>
            <person name="Caler E."/>
        </authorList>
    </citation>
    <scope>NUCLEOTIDE SEQUENCE [LARGE SCALE GENOMIC DNA]</scope>
    <source>
        <strain evidence="3 4">IP1</strain>
    </source>
</reference>
<dbReference type="EMBL" id="KB206332">
    <property type="protein sequence ID" value="ELP92633.1"/>
    <property type="molecule type" value="Genomic_DNA"/>
</dbReference>
<dbReference type="Proteomes" id="UP000014680">
    <property type="component" value="Unassembled WGS sequence"/>
</dbReference>
<feature type="compositionally biased region" description="Basic and acidic residues" evidence="2">
    <location>
        <begin position="254"/>
        <end position="285"/>
    </location>
</feature>
<sequence length="285" mass="33809">MDWLRRFFEEKASQIIVETTLEDRVKEVLNLDSKVERITTEYSNLPMMKKQNSQTLLTKKVEELVKDREFIRLTGTLKKYSHTLQAQKKDMENYIRQYIVKEKEKVAALAKSEYERDFALKIHQFQASFPQTLKEQIYNNLKIEFERELEKEKNILKTEYDKKLQIEIDKQNEILGGRRLVLYPAILNEDGKEDGKHSPKIKRLSKYKKCHSVDYSVSKPKVSRLNDLKKRDSLLFSSMDPSDENVEEFEQSSQDEKSEGTEVKLEKSEKEEKIEKIENKEIKTD</sequence>
<dbReference type="AlphaFoldDB" id="A0A0A1UBU6"/>
<feature type="compositionally biased region" description="Acidic residues" evidence="2">
    <location>
        <begin position="241"/>
        <end position="250"/>
    </location>
</feature>
<dbReference type="VEuPathDB" id="AmoebaDB:EIN_369550"/>
<evidence type="ECO:0000313" key="3">
    <source>
        <dbReference type="EMBL" id="ELP92633.1"/>
    </source>
</evidence>
<dbReference type="GeneID" id="14891722"/>
<name>A0A0A1UBU6_ENTIV</name>
<keyword evidence="4" id="KW-1185">Reference proteome</keyword>